<reference evidence="2" key="1">
    <citation type="submission" date="2025-08" db="UniProtKB">
        <authorList>
            <consortium name="RefSeq"/>
        </authorList>
    </citation>
    <scope>IDENTIFICATION</scope>
    <source>
        <tissue evidence="2">Whole body</tissue>
    </source>
</reference>
<dbReference type="Pfam" id="PF08584">
    <property type="entry name" value="Ribonuc_P_40"/>
    <property type="match status" value="1"/>
</dbReference>
<dbReference type="PANTHER" id="PTHR15396:SF1">
    <property type="entry name" value="RIBONUCLEASE P PROTEIN SUBUNIT P40"/>
    <property type="match status" value="1"/>
</dbReference>
<gene>
    <name evidence="2" type="primary">LOC107064004</name>
</gene>
<dbReference type="GeneID" id="107064004"/>
<sequence length="360" mass="41687">MLSPEVWNFKPPQHYFNVEKLDNKKKDVPVIIKKHYFNHVVSLILPQSSNIPDIVTNSISDDSDYYKIKDLHVSELLNKQFIDAFVKKGELTLLAIGNKIDLSNAIAITPSGILIISLIREDFYKLGLEGNASFFDRKINTRNVVEIDLTAEYFQPGKKNYERVKTALENYLDLIFDVILIWEPPDENLCPSSVAAWFHQRGYSVSLCRQKLSYRSENRVNIPIVTDSFNLNDDFFEWLGVFSIFGDIKNEETSEYVNTYECPKPNILVDQVKYLQYTGFFSRQRAIKIYNTVREYVLSQKNLPWCSLHVQGFSDSPVSWDLKEHTFFTDGDNSYTILFNPNAECIIRKSLSSNNKLRIA</sequence>
<proteinExistence type="predicted"/>
<accession>A0ABM1HUU2</accession>
<keyword evidence="1" id="KW-1185">Reference proteome</keyword>
<name>A0ABM1HUU2_POLDO</name>
<organism evidence="1 2">
    <name type="scientific">Polistes dominula</name>
    <name type="common">European paper wasp</name>
    <name type="synonym">Vespa dominula</name>
    <dbReference type="NCBI Taxonomy" id="743375"/>
    <lineage>
        <taxon>Eukaryota</taxon>
        <taxon>Metazoa</taxon>
        <taxon>Ecdysozoa</taxon>
        <taxon>Arthropoda</taxon>
        <taxon>Hexapoda</taxon>
        <taxon>Insecta</taxon>
        <taxon>Pterygota</taxon>
        <taxon>Neoptera</taxon>
        <taxon>Endopterygota</taxon>
        <taxon>Hymenoptera</taxon>
        <taxon>Apocrita</taxon>
        <taxon>Aculeata</taxon>
        <taxon>Vespoidea</taxon>
        <taxon>Vespidae</taxon>
        <taxon>Polistinae</taxon>
        <taxon>Polistini</taxon>
        <taxon>Polistes</taxon>
    </lineage>
</organism>
<protein>
    <submittedName>
        <fullName evidence="2">Ribonuclease P protein subunit p40-like</fullName>
    </submittedName>
</protein>
<dbReference type="RefSeq" id="XP_015171729.1">
    <property type="nucleotide sequence ID" value="XM_015316243.1"/>
</dbReference>
<evidence type="ECO:0000313" key="2">
    <source>
        <dbReference type="RefSeq" id="XP_015171729.1"/>
    </source>
</evidence>
<evidence type="ECO:0000313" key="1">
    <source>
        <dbReference type="Proteomes" id="UP000694924"/>
    </source>
</evidence>
<dbReference type="InterPro" id="IPR013893">
    <property type="entry name" value="RNase_P_Rpp40"/>
</dbReference>
<dbReference type="PANTHER" id="PTHR15396">
    <property type="entry name" value="RIBONUCLEASE P PROTEIN SUBUNIT P40"/>
    <property type="match status" value="1"/>
</dbReference>
<dbReference type="Proteomes" id="UP000694924">
    <property type="component" value="Unplaced"/>
</dbReference>